<proteinExistence type="predicted"/>
<dbReference type="EMBL" id="JBHMDY010000004">
    <property type="protein sequence ID" value="MFB9259392.1"/>
    <property type="molecule type" value="Genomic_DNA"/>
</dbReference>
<evidence type="ECO:0000313" key="2">
    <source>
        <dbReference type="Proteomes" id="UP001589700"/>
    </source>
</evidence>
<dbReference type="InterPro" id="IPR013783">
    <property type="entry name" value="Ig-like_fold"/>
</dbReference>
<protein>
    <submittedName>
        <fullName evidence="1">Ig-like domain repeat protein</fullName>
    </submittedName>
</protein>
<name>A0ABV5JNT4_9ACTN</name>
<organism evidence="1 2">
    <name type="scientific">Dietzia aerolata</name>
    <dbReference type="NCBI Taxonomy" id="595984"/>
    <lineage>
        <taxon>Bacteria</taxon>
        <taxon>Bacillati</taxon>
        <taxon>Actinomycetota</taxon>
        <taxon>Actinomycetes</taxon>
        <taxon>Mycobacteriales</taxon>
        <taxon>Dietziaceae</taxon>
        <taxon>Dietzia</taxon>
    </lineage>
</organism>
<dbReference type="RefSeq" id="WP_182631642.1">
    <property type="nucleotide sequence ID" value="NZ_JAALDM010000067.1"/>
</dbReference>
<comment type="caution">
    <text evidence="1">The sequence shown here is derived from an EMBL/GenBank/DDBJ whole genome shotgun (WGS) entry which is preliminary data.</text>
</comment>
<reference evidence="1 2" key="1">
    <citation type="submission" date="2024-09" db="EMBL/GenBank/DDBJ databases">
        <authorList>
            <person name="Sun Q."/>
            <person name="Mori K."/>
        </authorList>
    </citation>
    <scope>NUCLEOTIDE SEQUENCE [LARGE SCALE GENOMIC DNA]</scope>
    <source>
        <strain evidence="1 2">CCM 7659</strain>
    </source>
</reference>
<dbReference type="Gene3D" id="2.60.40.10">
    <property type="entry name" value="Immunoglobulins"/>
    <property type="match status" value="5"/>
</dbReference>
<keyword evidence="2" id="KW-1185">Reference proteome</keyword>
<sequence>MSRTHSGALAAPQAAPTWWGRAALVMAATFALVLGVVPGLSTPAADAGTATLGNFRTTVTVNQGQSDLRPGGHVRYDITATNTQSRSGGWGGLIPYYTALVLYGIDAPAGLTYRSSGGQIYSPGNWEQGGNFTGGTSGDVGNISGIGDLFSRVGDLTVRGQDSRTGWISFDIPANAQGGTTYQAGLRLIDAEVAPSPSTPSTRTSANIAAFTLGAVSSQTQVTVPPTVARVGEPVDLTATVAAAAGSNTPAGTMTFTADGQTQTAPVVNGVANTTMTFDTTGPKPVTVTFTPTNTTQWQGSTGNGTVQVESEATQTNLELDAVEIISGDTISATATVTPADANGDVQFTVGDQSQTVPVTAGTASTEFTLDVPENATVTATFLPANPQRYTSSTDTETVMVSSEQTETAVEVSPEITRVGEDSTLQANVTPADAAGTVTFAVEGETYAVEVVDGVATTAHQFGTTGEILVTAEFTPADTNRYAPSTGQTTANVQTEATETNLELDAVQIISGDTISATARVTPADAEGDVEFAVSGQTETVPVVGGVATAEFTLDALGDATVTATFLPANPERYTTSTDTESVSVATADTQLAITAADGIVLDEPTTITATVASTDAEGTVTFTVDGKEYVVDVVDGVAVAEHTFTEYGEYPVTAVFAPTNPDRYSASEAETTIVIDPVTGSLDLGSLEIGGGSAEWFAALDLGSLDALVGSAAQLPN</sequence>
<dbReference type="Proteomes" id="UP001589700">
    <property type="component" value="Unassembled WGS sequence"/>
</dbReference>
<evidence type="ECO:0000313" key="1">
    <source>
        <dbReference type="EMBL" id="MFB9259392.1"/>
    </source>
</evidence>
<accession>A0ABV5JNT4</accession>
<gene>
    <name evidence="1" type="ORF">ACFFVD_06210</name>
</gene>